<feature type="compositionally biased region" description="Polar residues" evidence="1">
    <location>
        <begin position="1345"/>
        <end position="1361"/>
    </location>
</feature>
<feature type="compositionally biased region" description="Low complexity" evidence="1">
    <location>
        <begin position="1497"/>
        <end position="1507"/>
    </location>
</feature>
<comment type="caution">
    <text evidence="3">The sequence shown here is derived from an EMBL/GenBank/DDBJ whole genome shotgun (WGS) entry which is preliminary data.</text>
</comment>
<feature type="compositionally biased region" description="Polar residues" evidence="1">
    <location>
        <begin position="1561"/>
        <end position="1573"/>
    </location>
</feature>
<sequence>MATIGDDGDLHSSNNNNNNATEEDVDPVDAYRQSLSDLVMNSKPHIVMLTMLAEESKDTRAVEIVDCIEQRLLQVNKDIKLPTLYLIDSICKNVRDSCYLKLFQKRIVKLFCHVFEKSDEKTRLLLYKLRQTWNTFFSADILYRLDVAVKALDPGWPIVARKPIVQQNGNDVAAAVGGGGGGSQSTKEQTVKQIVIPVTRTQNISTAPPSSKPIEISNQNNKSSSSSSAAATKQSSTTTGGTVHPTIIHLNQNDIISKRNQIENELRKELISKAAAAAAANNNNNNKVNKNNQLSSNSNKTHNNKIKNKNEPQQPPTSSSSSVLLKKSSNKQENSKKFKKNSSPSKLDRKRKSSSDNKIMMMDGRNDKVMMQKKINIKIPKRKRPSSPTSSSSFSGHSSSFGGSKQMKKNPLDELMAPMMIPPSPDDIIPLGSNHHIPVTKRSNEPRKPNNVVASKIKNIKNRRRSPTRLPLPPVSQSYAPSHNLPYDNSPIVSAPPPPPPPQPAAATTTTVPNQPFLEPPYGSSALFIDKQFCRLFYLDPTTGVVPFKVHADTPFDQLMSTDPMFLEPKQVYFSGHPTKVIIDPGTASEQSFCLNFNNPTPYLFHLSGIPHPQRIMLGLPDRELIVNDRPYKAQFGGAPVPIYFEADLQTHLFLLSDSKPFLQVSDEPRYDLWNRLVEEAKAKMSRHQQQQQQLPPPPSTTTHLPFNYGPSINNNIPSNTMISSTTNVVTTNTYLIQPTTMQQPASTQIVSADLMQQPPTSTHVPFNYGPSINNMHSNTMIPSSTTNVSTSNIYHPQPTPPVSTQIVPPELMQPPPPTTTHLSFNYGPSINNMHSNTMIPSSTNNVPTTNTYHQHSTAMQHSTSVSTQIAANELIQQPSTITTTQAPFQQQPTSASAKPALSDLGSLLSKLSAAGLISNKTVSTFTGTSTTTTTTTTNDSNKMKKAQTTEPKRYLSLEMSQLKQYHQFVINQLYNGLQCTNCSLRFPNESDSGKKSRYSRHLDWHFRQNRREKIKPEFGSAALAHRRPWYYTIDQWILYKEVNDDIEENNGGFFDSNSADSPSSAAHRANQFNMKFAQFKDCIGEFDQFIEVISCDNINVMSNNNKDDSNNQKICSVVADSDVTSNCTVCNEPFKIEWYEDEEEWRLINAVCFSVAGNDEQQPAAVGRPFHPLCLKDHLLQQLEKQSIQNNEHLDESNQNLSLNSMMMDTSIKSASSGAGSSSIIPGLDMPMKDDEDEESKIIDVKIETTNDVEMAVGQQSDDGAGNTTSTTDLAGIDLKSENDDQNDLQMKEPESFEVKVEEFEITIETIVPPLETMTETSEMKSSSNISDVNDDDDNDEKLTSATTTDGDNKQQQSSESKPKRPLIVLKMKNSTSSTSMSSIPPIDEQQPTSESSNTGNVSSTINNDNEHSRDNPTDNTMDNDEKIKSASEEEDMDNNNKDIRVMTTIPDANNASDVCDDHCDDNSDDDTSKKTNDDRDKLLSNNKVQNNNDETTTTTASTTTTVSDQNIHQPLIVDDNDHNNSQVDHDHDDDRVFVVDGSNDDDAESMVTIKESSMETDQQQQLVQSLDPNDPQDDVSIDKSQPMMVVNAKSNIEPDDDDNNSNNLQEQTEIEQQQQQKQQQQEQEQSNYYTRGKEVSSLCTIM</sequence>
<feature type="compositionally biased region" description="Polar residues" evidence="1">
    <location>
        <begin position="1259"/>
        <end position="1274"/>
    </location>
</feature>
<gene>
    <name evidence="3" type="primary">PCF11</name>
    <name evidence="3" type="ORF">DERF_011210</name>
</gene>
<reference evidence="3" key="1">
    <citation type="submission" date="2013-05" db="EMBL/GenBank/DDBJ databases">
        <authorList>
            <person name="Yim A.K.Y."/>
            <person name="Chan T.F."/>
            <person name="Ji K.M."/>
            <person name="Liu X.Y."/>
            <person name="Zhou J.W."/>
            <person name="Li R.Q."/>
            <person name="Yang K.Y."/>
            <person name="Li J."/>
            <person name="Li M."/>
            <person name="Law P.T.W."/>
            <person name="Wu Y.L."/>
            <person name="Cai Z.L."/>
            <person name="Qin H."/>
            <person name="Bao Y."/>
            <person name="Leung R.K.K."/>
            <person name="Ng P.K.S."/>
            <person name="Zou J."/>
            <person name="Zhong X.J."/>
            <person name="Ran P.X."/>
            <person name="Zhong N.S."/>
            <person name="Liu Z.G."/>
            <person name="Tsui S.K.W."/>
        </authorList>
    </citation>
    <scope>NUCLEOTIDE SEQUENCE</scope>
    <source>
        <strain evidence="3">Derf</strain>
        <tissue evidence="3">Whole organism</tissue>
    </source>
</reference>
<feature type="region of interest" description="Disordered" evidence="1">
    <location>
        <begin position="928"/>
        <end position="948"/>
    </location>
</feature>
<organism evidence="3 4">
    <name type="scientific">Dermatophagoides farinae</name>
    <name type="common">American house dust mite</name>
    <dbReference type="NCBI Taxonomy" id="6954"/>
    <lineage>
        <taxon>Eukaryota</taxon>
        <taxon>Metazoa</taxon>
        <taxon>Ecdysozoa</taxon>
        <taxon>Arthropoda</taxon>
        <taxon>Chelicerata</taxon>
        <taxon>Arachnida</taxon>
        <taxon>Acari</taxon>
        <taxon>Acariformes</taxon>
        <taxon>Sarcoptiformes</taxon>
        <taxon>Astigmata</taxon>
        <taxon>Psoroptidia</taxon>
        <taxon>Analgoidea</taxon>
        <taxon>Pyroglyphidae</taxon>
        <taxon>Dermatophagoidinae</taxon>
        <taxon>Dermatophagoides</taxon>
    </lineage>
</organism>
<feature type="region of interest" description="Disordered" evidence="1">
    <location>
        <begin position="1557"/>
        <end position="1648"/>
    </location>
</feature>
<evidence type="ECO:0000259" key="2">
    <source>
        <dbReference type="PROSITE" id="PS51391"/>
    </source>
</evidence>
<evidence type="ECO:0000313" key="4">
    <source>
        <dbReference type="Proteomes" id="UP000790347"/>
    </source>
</evidence>
<feature type="compositionally biased region" description="Basic and acidic residues" evidence="1">
    <location>
        <begin position="1461"/>
        <end position="1484"/>
    </location>
</feature>
<dbReference type="Gene3D" id="1.25.40.90">
    <property type="match status" value="1"/>
</dbReference>
<feature type="compositionally biased region" description="Polar residues" evidence="1">
    <location>
        <begin position="1485"/>
        <end position="1496"/>
    </location>
</feature>
<feature type="region of interest" description="Disordered" evidence="1">
    <location>
        <begin position="1312"/>
        <end position="1426"/>
    </location>
</feature>
<accession>A0A922HUZ0</accession>
<dbReference type="PROSITE" id="PS51391">
    <property type="entry name" value="CID"/>
    <property type="match status" value="1"/>
</dbReference>
<feature type="compositionally biased region" description="Low complexity" evidence="1">
    <location>
        <begin position="1312"/>
        <end position="1333"/>
    </location>
</feature>
<dbReference type="Pfam" id="PF04818">
    <property type="entry name" value="CID"/>
    <property type="match status" value="1"/>
</dbReference>
<feature type="compositionally biased region" description="Polar residues" evidence="1">
    <location>
        <begin position="200"/>
        <end position="209"/>
    </location>
</feature>
<feature type="compositionally biased region" description="Basic residues" evidence="1">
    <location>
        <begin position="458"/>
        <end position="467"/>
    </location>
</feature>
<feature type="compositionally biased region" description="Basic and acidic residues" evidence="1">
    <location>
        <begin position="1521"/>
        <end position="1539"/>
    </location>
</feature>
<feature type="compositionally biased region" description="Pro residues" evidence="1">
    <location>
        <begin position="494"/>
        <end position="504"/>
    </location>
</feature>
<feature type="compositionally biased region" description="Low complexity" evidence="1">
    <location>
        <begin position="928"/>
        <end position="938"/>
    </location>
</feature>
<dbReference type="GO" id="GO:0003729">
    <property type="term" value="F:mRNA binding"/>
    <property type="evidence" value="ECO:0007669"/>
    <property type="project" value="InterPro"/>
</dbReference>
<feature type="compositionally biased region" description="Polar residues" evidence="1">
    <location>
        <begin position="701"/>
        <end position="710"/>
    </location>
</feature>
<dbReference type="GO" id="GO:0031124">
    <property type="term" value="P:mRNA 3'-end processing"/>
    <property type="evidence" value="ECO:0007669"/>
    <property type="project" value="InterPro"/>
</dbReference>
<dbReference type="PANTHER" id="PTHR15921">
    <property type="entry name" value="PRE-MRNA CLEAVAGE COMPLEX II"/>
    <property type="match status" value="1"/>
</dbReference>
<feature type="region of interest" description="Disordered" evidence="1">
    <location>
        <begin position="200"/>
        <end position="245"/>
    </location>
</feature>
<feature type="region of interest" description="Disordered" evidence="1">
    <location>
        <begin position="1213"/>
        <end position="1235"/>
    </location>
</feature>
<dbReference type="PANTHER" id="PTHR15921:SF3">
    <property type="entry name" value="PRE-MRNA CLEAVAGE COMPLEX 2 PROTEIN PCF11"/>
    <property type="match status" value="1"/>
</dbReference>
<dbReference type="InterPro" id="IPR047415">
    <property type="entry name" value="Pcf11_CID"/>
</dbReference>
<reference evidence="3" key="2">
    <citation type="journal article" date="2022" name="Res Sq">
        <title>Comparative Genomics Reveals Insights into the Divergent Evolution of Astigmatic Mites and Household Pest Adaptations.</title>
        <authorList>
            <person name="Xiong Q."/>
            <person name="Wan A.T.-Y."/>
            <person name="Liu X.-Y."/>
            <person name="Fung C.S.-H."/>
            <person name="Xiao X."/>
            <person name="Malainual N."/>
            <person name="Hou J."/>
            <person name="Wang L."/>
            <person name="Wang M."/>
            <person name="Yang K."/>
            <person name="Cui Y."/>
            <person name="Leung E."/>
            <person name="Nong W."/>
            <person name="Shin S.-K."/>
            <person name="Au S."/>
            <person name="Jeong K.Y."/>
            <person name="Chew F.T."/>
            <person name="Hui J."/>
            <person name="Leung T.F."/>
            <person name="Tungtrongchitr A."/>
            <person name="Zhong N."/>
            <person name="Liu Z."/>
            <person name="Tsui S."/>
        </authorList>
    </citation>
    <scope>NUCLEOTIDE SEQUENCE</scope>
    <source>
        <strain evidence="3">Derf</strain>
        <tissue evidence="3">Whole organism</tissue>
    </source>
</reference>
<feature type="domain" description="CID" evidence="2">
    <location>
        <begin position="23"/>
        <end position="153"/>
    </location>
</feature>
<dbReference type="Proteomes" id="UP000790347">
    <property type="component" value="Unassembled WGS sequence"/>
</dbReference>
<dbReference type="GO" id="GO:0005849">
    <property type="term" value="C:mRNA cleavage factor complex"/>
    <property type="evidence" value="ECO:0007669"/>
    <property type="project" value="TreeGrafter"/>
</dbReference>
<evidence type="ECO:0000256" key="1">
    <source>
        <dbReference type="SAM" id="MobiDB-lite"/>
    </source>
</evidence>
<feature type="compositionally biased region" description="Low complexity" evidence="1">
    <location>
        <begin position="386"/>
        <end position="404"/>
    </location>
</feature>
<proteinExistence type="predicted"/>
<dbReference type="SMART" id="SM00582">
    <property type="entry name" value="RPR"/>
    <property type="match status" value="1"/>
</dbReference>
<evidence type="ECO:0000313" key="3">
    <source>
        <dbReference type="EMBL" id="KAH9506480.1"/>
    </source>
</evidence>
<feature type="compositionally biased region" description="Low complexity" evidence="1">
    <location>
        <begin position="281"/>
        <end position="301"/>
    </location>
</feature>
<keyword evidence="4" id="KW-1185">Reference proteome</keyword>
<dbReference type="GO" id="GO:0005737">
    <property type="term" value="C:cytoplasm"/>
    <property type="evidence" value="ECO:0007669"/>
    <property type="project" value="TreeGrafter"/>
</dbReference>
<feature type="region of interest" description="Disordered" evidence="1">
    <location>
        <begin position="1258"/>
        <end position="1291"/>
    </location>
</feature>
<dbReference type="GO" id="GO:0006369">
    <property type="term" value="P:termination of RNA polymerase II transcription"/>
    <property type="evidence" value="ECO:0007669"/>
    <property type="project" value="InterPro"/>
</dbReference>
<feature type="region of interest" description="Disordered" evidence="1">
    <location>
        <begin position="1"/>
        <end position="26"/>
    </location>
</feature>
<dbReference type="InterPro" id="IPR006569">
    <property type="entry name" value="CID_dom"/>
</dbReference>
<dbReference type="EMBL" id="ASGP02000005">
    <property type="protein sequence ID" value="KAH9506480.1"/>
    <property type="molecule type" value="Genomic_DNA"/>
</dbReference>
<dbReference type="InterPro" id="IPR008942">
    <property type="entry name" value="ENTH_VHS"/>
</dbReference>
<dbReference type="GO" id="GO:0000993">
    <property type="term" value="F:RNA polymerase II complex binding"/>
    <property type="evidence" value="ECO:0007669"/>
    <property type="project" value="InterPro"/>
</dbReference>
<feature type="region of interest" description="Disordered" evidence="1">
    <location>
        <begin position="434"/>
        <end position="511"/>
    </location>
</feature>
<feature type="compositionally biased region" description="Low complexity" evidence="1">
    <location>
        <begin position="318"/>
        <end position="327"/>
    </location>
</feature>
<dbReference type="SUPFAM" id="SSF48464">
    <property type="entry name" value="ENTH/VHS domain"/>
    <property type="match status" value="1"/>
</dbReference>
<protein>
    <submittedName>
        <fullName evidence="3">mRNA 3' end processing factor</fullName>
    </submittedName>
</protein>
<feature type="compositionally biased region" description="Low complexity" evidence="1">
    <location>
        <begin position="217"/>
        <end position="242"/>
    </location>
</feature>
<feature type="compositionally biased region" description="Low complexity" evidence="1">
    <location>
        <begin position="1611"/>
        <end position="1631"/>
    </location>
</feature>
<feature type="compositionally biased region" description="Basic residues" evidence="1">
    <location>
        <begin position="375"/>
        <end position="385"/>
    </location>
</feature>
<feature type="compositionally biased region" description="Polar residues" evidence="1">
    <location>
        <begin position="1391"/>
        <end position="1409"/>
    </location>
</feature>
<dbReference type="CDD" id="cd16982">
    <property type="entry name" value="CID_Pcf11"/>
    <property type="match status" value="1"/>
</dbReference>
<dbReference type="InterPro" id="IPR045154">
    <property type="entry name" value="PCF11-like"/>
</dbReference>
<feature type="region of interest" description="Disordered" evidence="1">
    <location>
        <begin position="281"/>
        <end position="408"/>
    </location>
</feature>
<feature type="region of interest" description="Disordered" evidence="1">
    <location>
        <begin position="686"/>
        <end position="710"/>
    </location>
</feature>
<feature type="compositionally biased region" description="Low complexity" evidence="1">
    <location>
        <begin position="1213"/>
        <end position="1226"/>
    </location>
</feature>
<feature type="region of interest" description="Disordered" evidence="1">
    <location>
        <begin position="1454"/>
        <end position="1545"/>
    </location>
</feature>
<name>A0A922HUZ0_DERFA</name>